<accession>A0A562WS24</accession>
<protein>
    <recommendedName>
        <fullName evidence="4">histidine kinase</fullName>
        <ecNumber evidence="4">2.7.13.3</ecNumber>
    </recommendedName>
</protein>
<feature type="transmembrane region" description="Helical" evidence="12">
    <location>
        <begin position="328"/>
        <end position="346"/>
    </location>
</feature>
<keyword evidence="6" id="KW-0808">Transferase</keyword>
<dbReference type="FunFam" id="3.30.565.10:FF:000006">
    <property type="entry name" value="Sensor histidine kinase WalK"/>
    <property type="match status" value="1"/>
</dbReference>
<dbReference type="EC" id="2.7.13.3" evidence="4"/>
<dbReference type="Gene3D" id="3.30.565.10">
    <property type="entry name" value="Histidine kinase-like ATPase, C-terminal domain"/>
    <property type="match status" value="1"/>
</dbReference>
<keyword evidence="7 12" id="KW-0812">Transmembrane</keyword>
<comment type="subcellular location">
    <subcellularLocation>
        <location evidence="2">Membrane</location>
        <topology evidence="2">Multi-pass membrane protein</topology>
    </subcellularLocation>
</comment>
<keyword evidence="15" id="KW-1185">Reference proteome</keyword>
<dbReference type="InterPro" id="IPR001734">
    <property type="entry name" value="Na/solute_symporter"/>
</dbReference>
<dbReference type="AlphaFoldDB" id="A0A562WS24"/>
<dbReference type="SMART" id="SM00065">
    <property type="entry name" value="GAF"/>
    <property type="match status" value="1"/>
</dbReference>
<dbReference type="CDD" id="cd00082">
    <property type="entry name" value="HisKA"/>
    <property type="match status" value="1"/>
</dbReference>
<evidence type="ECO:0000313" key="15">
    <source>
        <dbReference type="Proteomes" id="UP000319449"/>
    </source>
</evidence>
<dbReference type="GO" id="GO:0000155">
    <property type="term" value="F:phosphorelay sensor kinase activity"/>
    <property type="evidence" value="ECO:0007669"/>
    <property type="project" value="InterPro"/>
</dbReference>
<dbReference type="SUPFAM" id="SSF47384">
    <property type="entry name" value="Homodimeric domain of signal transducing histidine kinase"/>
    <property type="match status" value="1"/>
</dbReference>
<keyword evidence="8" id="KW-0418">Kinase</keyword>
<dbReference type="SMART" id="SM00387">
    <property type="entry name" value="HATPase_c"/>
    <property type="match status" value="1"/>
</dbReference>
<feature type="transmembrane region" description="Helical" evidence="12">
    <location>
        <begin position="114"/>
        <end position="134"/>
    </location>
</feature>
<dbReference type="InterPro" id="IPR003661">
    <property type="entry name" value="HisK_dim/P_dom"/>
</dbReference>
<evidence type="ECO:0000256" key="7">
    <source>
        <dbReference type="ARBA" id="ARBA00022692"/>
    </source>
</evidence>
<dbReference type="InterPro" id="IPR003594">
    <property type="entry name" value="HATPase_dom"/>
</dbReference>
<dbReference type="Pfam" id="PF00512">
    <property type="entry name" value="HisKA"/>
    <property type="match status" value="1"/>
</dbReference>
<feature type="transmembrane region" description="Helical" evidence="12">
    <location>
        <begin position="155"/>
        <end position="180"/>
    </location>
</feature>
<dbReference type="GO" id="GO:0022857">
    <property type="term" value="F:transmembrane transporter activity"/>
    <property type="evidence" value="ECO:0007669"/>
    <property type="project" value="InterPro"/>
</dbReference>
<evidence type="ECO:0000256" key="2">
    <source>
        <dbReference type="ARBA" id="ARBA00004141"/>
    </source>
</evidence>
<feature type="domain" description="Histidine kinase" evidence="13">
    <location>
        <begin position="832"/>
        <end position="1050"/>
    </location>
</feature>
<evidence type="ECO:0000256" key="6">
    <source>
        <dbReference type="ARBA" id="ARBA00022679"/>
    </source>
</evidence>
<feature type="transmembrane region" description="Helical" evidence="12">
    <location>
        <begin position="40"/>
        <end position="56"/>
    </location>
</feature>
<feature type="transmembrane region" description="Helical" evidence="12">
    <location>
        <begin position="243"/>
        <end position="264"/>
    </location>
</feature>
<comment type="similarity">
    <text evidence="3">Belongs to the sodium:solute symporter (SSF) (TC 2.A.21) family.</text>
</comment>
<dbReference type="SUPFAM" id="SSF55781">
    <property type="entry name" value="GAF domain-like"/>
    <property type="match status" value="1"/>
</dbReference>
<dbReference type="GO" id="GO:0016020">
    <property type="term" value="C:membrane"/>
    <property type="evidence" value="ECO:0007669"/>
    <property type="project" value="UniProtKB-SubCell"/>
</dbReference>
<comment type="catalytic activity">
    <reaction evidence="1">
        <text>ATP + protein L-histidine = ADP + protein N-phospho-L-histidine.</text>
        <dbReference type="EC" id="2.7.13.3"/>
    </reaction>
</comment>
<dbReference type="FunFam" id="1.10.287.130:FF:000001">
    <property type="entry name" value="Two-component sensor histidine kinase"/>
    <property type="match status" value="1"/>
</dbReference>
<dbReference type="InterPro" id="IPR004358">
    <property type="entry name" value="Sig_transdc_His_kin-like_C"/>
</dbReference>
<dbReference type="SMART" id="SM00388">
    <property type="entry name" value="HisKA"/>
    <property type="match status" value="1"/>
</dbReference>
<evidence type="ECO:0000256" key="5">
    <source>
        <dbReference type="ARBA" id="ARBA00022553"/>
    </source>
</evidence>
<keyword evidence="11 12" id="KW-0472">Membrane</keyword>
<feature type="transmembrane region" description="Helical" evidence="12">
    <location>
        <begin position="68"/>
        <end position="87"/>
    </location>
</feature>
<evidence type="ECO:0000256" key="9">
    <source>
        <dbReference type="ARBA" id="ARBA00022989"/>
    </source>
</evidence>
<reference evidence="14 15" key="1">
    <citation type="submission" date="2019-07" db="EMBL/GenBank/DDBJ databases">
        <title>Genomic Encyclopedia of Archaeal and Bacterial Type Strains, Phase II (KMG-II): from individual species to whole genera.</title>
        <authorList>
            <person name="Goeker M."/>
        </authorList>
    </citation>
    <scope>NUCLEOTIDE SEQUENCE [LARGE SCALE GENOMIC DNA]</scope>
    <source>
        <strain evidence="14 15">ATCC BAA-1139</strain>
    </source>
</reference>
<feature type="transmembrane region" description="Helical" evidence="12">
    <location>
        <begin position="384"/>
        <end position="401"/>
    </location>
</feature>
<dbReference type="EMBL" id="VLLN01000001">
    <property type="protein sequence ID" value="TWJ33384.1"/>
    <property type="molecule type" value="Genomic_DNA"/>
</dbReference>
<dbReference type="Pfam" id="PF02518">
    <property type="entry name" value="HATPase_c"/>
    <property type="match status" value="1"/>
</dbReference>
<evidence type="ECO:0000259" key="13">
    <source>
        <dbReference type="PROSITE" id="PS50109"/>
    </source>
</evidence>
<evidence type="ECO:0000256" key="3">
    <source>
        <dbReference type="ARBA" id="ARBA00006434"/>
    </source>
</evidence>
<evidence type="ECO:0000256" key="4">
    <source>
        <dbReference type="ARBA" id="ARBA00012438"/>
    </source>
</evidence>
<dbReference type="PRINTS" id="PR00344">
    <property type="entry name" value="BCTRLSENSOR"/>
</dbReference>
<evidence type="ECO:0000256" key="10">
    <source>
        <dbReference type="ARBA" id="ARBA00023012"/>
    </source>
</evidence>
<dbReference type="InterPro" id="IPR005467">
    <property type="entry name" value="His_kinase_dom"/>
</dbReference>
<dbReference type="Gene3D" id="1.10.287.130">
    <property type="match status" value="1"/>
</dbReference>
<dbReference type="InterPro" id="IPR036890">
    <property type="entry name" value="HATPase_C_sf"/>
</dbReference>
<dbReference type="InterPro" id="IPR036097">
    <property type="entry name" value="HisK_dim/P_sf"/>
</dbReference>
<dbReference type="PANTHER" id="PTHR43711:SF30">
    <property type="entry name" value="HISTIDINE KINASE"/>
    <property type="match status" value="1"/>
</dbReference>
<dbReference type="InterPro" id="IPR050736">
    <property type="entry name" value="Sensor_HK_Regulatory"/>
</dbReference>
<feature type="transmembrane region" description="Helical" evidence="12">
    <location>
        <begin position="200"/>
        <end position="222"/>
    </location>
</feature>
<dbReference type="Pfam" id="PF01590">
    <property type="entry name" value="GAF"/>
    <property type="match status" value="1"/>
</dbReference>
<organism evidence="14 15">
    <name type="scientific">Geobacter argillaceus</name>
    <dbReference type="NCBI Taxonomy" id="345631"/>
    <lineage>
        <taxon>Bacteria</taxon>
        <taxon>Pseudomonadati</taxon>
        <taxon>Thermodesulfobacteriota</taxon>
        <taxon>Desulfuromonadia</taxon>
        <taxon>Geobacterales</taxon>
        <taxon>Geobacteraceae</taxon>
        <taxon>Geobacter</taxon>
    </lineage>
</organism>
<dbReference type="SUPFAM" id="SSF55874">
    <property type="entry name" value="ATPase domain of HSP90 chaperone/DNA topoisomerase II/histidine kinase"/>
    <property type="match status" value="1"/>
</dbReference>
<keyword evidence="10" id="KW-0902">Two-component regulatory system</keyword>
<feature type="transmembrane region" description="Helical" evidence="12">
    <location>
        <begin position="284"/>
        <end position="307"/>
    </location>
</feature>
<dbReference type="InterPro" id="IPR038377">
    <property type="entry name" value="Na/Glc_symporter_sf"/>
</dbReference>
<keyword evidence="9 12" id="KW-1133">Transmembrane helix</keyword>
<keyword evidence="5" id="KW-0597">Phosphoprotein</keyword>
<dbReference type="PROSITE" id="PS50109">
    <property type="entry name" value="HIS_KIN"/>
    <property type="match status" value="1"/>
</dbReference>
<dbReference type="Gene3D" id="3.30.450.40">
    <property type="match status" value="1"/>
</dbReference>
<evidence type="ECO:0000256" key="11">
    <source>
        <dbReference type="ARBA" id="ARBA00023136"/>
    </source>
</evidence>
<evidence type="ECO:0000313" key="14">
    <source>
        <dbReference type="EMBL" id="TWJ33384.1"/>
    </source>
</evidence>
<feature type="transmembrane region" description="Helical" evidence="12">
    <location>
        <begin position="352"/>
        <end position="372"/>
    </location>
</feature>
<comment type="caution">
    <text evidence="14">The sequence shown here is derived from an EMBL/GenBank/DDBJ whole genome shotgun (WGS) entry which is preliminary data.</text>
</comment>
<proteinExistence type="inferred from homology"/>
<name>A0A562WS24_9BACT</name>
<evidence type="ECO:0000256" key="8">
    <source>
        <dbReference type="ARBA" id="ARBA00022777"/>
    </source>
</evidence>
<dbReference type="InterPro" id="IPR003018">
    <property type="entry name" value="GAF"/>
</dbReference>
<feature type="transmembrane region" description="Helical" evidence="12">
    <location>
        <begin position="413"/>
        <end position="435"/>
    </location>
</feature>
<sequence length="1060" mass="115231">MSNTFWVAFLGVVYLLGLFAIAYASDKAREMGRSPVDNPWVYSFSLAVYCTSWTYYGSVGQAASTGLGFLPIYLGPTLVFLLAPSLLKRLVSYCRAEGVTSLPDLLEVMYGKGWALGALATTLMVIGITPYIGLQLKAVGYTFDLLTGRAAATGIFNDAAFWAALGLSIFAGLFGARSLVATERHEGMVAAIAFESAVKLGAFLVIGLYITFGIGGGLTRIFERAMADQNLSRLFLLGEGSGTSLSAWAALSVLSASAVILLPRQFHMLAVENVREGHLWTTSWAFPAYLLFINLLVLPVALVGRLYGGDLAPDFFMISLPLSRGHTGLAFLAYLGGFSAATSMVIVEAVALATMILHHYGVALLGSVFPAFRGGGVDISRPLLYTKRAVIFGVVLLGYAFKRSIGESHTLVATGLLSFSAVFQFAPAVLLGLYWKGGTRSGALAGLAAGFGVWTYTLLIPSFVDSGWIGASLLTQGPWGIELLRPRALFGLQGFDTWTHALIWSLVFNLGAHITFSLLSARPAEESPRSELPAAWATRADLEGLLARFVGARMAHDVLGALPERSSPQLLLETTERCLASAIGAPSARMIIDSTLAWPRERAVEILDVFGGVSKTLAESRDTLERRLRELVVLHEASHALSRSLDIDTLLQEVLLLIKREFGFEHLAVRLLDENGILKIRSHVGLIADYVSASAMVPSRDTYFGLCFLDARPVVVGDAREIDKPLLFSKLVKDVPVSAFIHAPMTYEGRVIGVLTAYATRGPMHFTDEFVELFAALANQLAMAAVNAQLYAEVQAYSHAMEEKVARRTAELEKANARLLELDRLKSDFLSTVSHELRTPLTSIRSFSEILLRYEVDDPEKRRKFVGVINYEAERLTRMINDLLDLSKIEAGRVELNSEPLELEPVFARALGTTHPLLAEKGIVVESDVEIDLPPIHADADRIQQVLTNLLSNAVKFSPEGGRIRLSGKRQGGFALISVADEGPGIPPDRLEQVFDRFHQVRDPQKSHPLGTGLGLTISREIVERLGGKIWVDSELGAGTVFSFTVPFAEQIDASGFQDR</sequence>
<evidence type="ECO:0000256" key="1">
    <source>
        <dbReference type="ARBA" id="ARBA00000085"/>
    </source>
</evidence>
<feature type="transmembrane region" description="Helical" evidence="12">
    <location>
        <begin position="442"/>
        <end position="464"/>
    </location>
</feature>
<dbReference type="PANTHER" id="PTHR43711">
    <property type="entry name" value="TWO-COMPONENT HISTIDINE KINASE"/>
    <property type="match status" value="1"/>
</dbReference>
<dbReference type="PROSITE" id="PS50283">
    <property type="entry name" value="NA_SOLUT_SYMP_3"/>
    <property type="match status" value="1"/>
</dbReference>
<dbReference type="InterPro" id="IPR029016">
    <property type="entry name" value="GAF-like_dom_sf"/>
</dbReference>
<dbReference type="CDD" id="cd16922">
    <property type="entry name" value="HATPase_EvgS-ArcB-TorS-like"/>
    <property type="match status" value="1"/>
</dbReference>
<evidence type="ECO:0000256" key="12">
    <source>
        <dbReference type="SAM" id="Phobius"/>
    </source>
</evidence>
<dbReference type="Gene3D" id="1.20.1730.10">
    <property type="entry name" value="Sodium/glucose cotransporter"/>
    <property type="match status" value="1"/>
</dbReference>
<dbReference type="Proteomes" id="UP000319449">
    <property type="component" value="Unassembled WGS sequence"/>
</dbReference>
<dbReference type="CDD" id="cd10322">
    <property type="entry name" value="SLC5sbd"/>
    <property type="match status" value="1"/>
</dbReference>
<dbReference type="RefSeq" id="WP_145016914.1">
    <property type="nucleotide sequence ID" value="NZ_VLLN01000001.1"/>
</dbReference>
<gene>
    <name evidence="14" type="ORF">JN12_00056</name>
</gene>
<dbReference type="OrthoDB" id="567977at2"/>